<name>A0A5C6ZC94_9FLAO</name>
<evidence type="ECO:0000313" key="3">
    <source>
        <dbReference type="Proteomes" id="UP000321578"/>
    </source>
</evidence>
<dbReference type="EMBL" id="VORO01000031">
    <property type="protein sequence ID" value="TXD87026.1"/>
    <property type="molecule type" value="Genomic_DNA"/>
</dbReference>
<gene>
    <name evidence="2" type="ORF">ESY86_18375</name>
</gene>
<keyword evidence="1" id="KW-0732">Signal</keyword>
<keyword evidence="3" id="KW-1185">Reference proteome</keyword>
<comment type="caution">
    <text evidence="2">The sequence shown here is derived from an EMBL/GenBank/DDBJ whole genome shotgun (WGS) entry which is preliminary data.</text>
</comment>
<feature type="signal peptide" evidence="1">
    <location>
        <begin position="1"/>
        <end position="27"/>
    </location>
</feature>
<dbReference type="SUPFAM" id="SSF51126">
    <property type="entry name" value="Pectin lyase-like"/>
    <property type="match status" value="2"/>
</dbReference>
<dbReference type="SMART" id="SM00710">
    <property type="entry name" value="PbH1"/>
    <property type="match status" value="6"/>
</dbReference>
<dbReference type="PROSITE" id="PS51257">
    <property type="entry name" value="PROKAR_LIPOPROTEIN"/>
    <property type="match status" value="1"/>
</dbReference>
<dbReference type="PANTHER" id="PTHR41339:SF1">
    <property type="entry name" value="SECRETED PROTEIN"/>
    <property type="match status" value="1"/>
</dbReference>
<dbReference type="Proteomes" id="UP000321578">
    <property type="component" value="Unassembled WGS sequence"/>
</dbReference>
<organism evidence="2 3">
    <name type="scientific">Subsaximicrobium wynnwilliamsii</name>
    <dbReference type="NCBI Taxonomy" id="291179"/>
    <lineage>
        <taxon>Bacteria</taxon>
        <taxon>Pseudomonadati</taxon>
        <taxon>Bacteroidota</taxon>
        <taxon>Flavobacteriia</taxon>
        <taxon>Flavobacteriales</taxon>
        <taxon>Flavobacteriaceae</taxon>
        <taxon>Subsaximicrobium</taxon>
    </lineage>
</organism>
<proteinExistence type="predicted"/>
<evidence type="ECO:0008006" key="4">
    <source>
        <dbReference type="Google" id="ProtNLM"/>
    </source>
</evidence>
<evidence type="ECO:0000256" key="1">
    <source>
        <dbReference type="SAM" id="SignalP"/>
    </source>
</evidence>
<dbReference type="PANTHER" id="PTHR41339">
    <property type="entry name" value="LIPL48"/>
    <property type="match status" value="1"/>
</dbReference>
<dbReference type="OrthoDB" id="1521716at2"/>
<dbReference type="InterPro" id="IPR011050">
    <property type="entry name" value="Pectin_lyase_fold/virulence"/>
</dbReference>
<dbReference type="AlphaFoldDB" id="A0A5C6ZC94"/>
<protein>
    <recommendedName>
        <fullName evidence="4">Multidrug transporter</fullName>
    </recommendedName>
</protein>
<reference evidence="2 3" key="1">
    <citation type="submission" date="2019-08" db="EMBL/GenBank/DDBJ databases">
        <title>Genomes of Subsaximicrobium wynnwilliamsii strains.</title>
        <authorList>
            <person name="Bowman J.P."/>
        </authorList>
    </citation>
    <scope>NUCLEOTIDE SEQUENCE [LARGE SCALE GENOMIC DNA]</scope>
    <source>
        <strain evidence="2 3">2-80-2</strain>
    </source>
</reference>
<dbReference type="InterPro" id="IPR006626">
    <property type="entry name" value="PbH1"/>
</dbReference>
<feature type="chain" id="PRO_5022878185" description="Multidrug transporter" evidence="1">
    <location>
        <begin position="28"/>
        <end position="640"/>
    </location>
</feature>
<sequence length="640" mass="65359">MKIMKSLSKLLGLSIMAALLITSCSNDDDNEPITPTGPETTLTGVITADRILDPTKQYTISGPVSVASEVKLTIPAGTVIVSEVGVENYLAVLQGGEIDVQGTATSPVVMKSNGASGSWGGLLLCGNSTTTEGANASAEVAGLIYGGNNAGDSSGNIDYLIIRDSGAQINANSQFNGLTLYAVGSGTTIDNVAVINGTDDGVEFFGGTVNVNNFYAENLEDDAVDWTEGWSGTLTNTYVFNSTASFSTAIEADGVNNNPTLINFTAISATGGVAVQIKNNSGATINGLTITGFDTSFDFRDDAPASNLQVDDADADTADDAVFASSSTNASLFAWVTNASASSGNQLPSNITASVTLDASVEYTVAGPVLVNSGATLTIPAGTQIVSQSGTANYIAVLKGGKLDIQGTAANPVEMRSGDGNAWGGLLLCGNASTTEGVNAIAEVGGLIYGGTNDADDSGAINYLILRNTGAQINADSQFNGLTLYAVGSETSIQNVAVIGGADDGVEFFGGTVSMTNFYAENLEDDSVDWTEGWNGTLTNTFVKLTISGFSTAIEADGVNAEPTLVNFTAVSTTGGTGIQIKNNSGAIINGLTLTGFDTQFDFRDGAPSSNLPIDGVNAAEEGTFATSTSVEADFAWINN</sequence>
<evidence type="ECO:0000313" key="2">
    <source>
        <dbReference type="EMBL" id="TXD87026.1"/>
    </source>
</evidence>
<accession>A0A5C6ZC94</accession>